<dbReference type="GO" id="GO:0016787">
    <property type="term" value="F:hydrolase activity"/>
    <property type="evidence" value="ECO:0007669"/>
    <property type="project" value="UniProtKB-KW"/>
</dbReference>
<dbReference type="InterPro" id="IPR039787">
    <property type="entry name" value="ENDOU"/>
</dbReference>
<evidence type="ECO:0000256" key="9">
    <source>
        <dbReference type="ARBA" id="ARBA00023211"/>
    </source>
</evidence>
<dbReference type="eggNOG" id="KOG2849">
    <property type="taxonomic scope" value="Eukaryota"/>
</dbReference>
<comment type="similarity">
    <text evidence="2 11">Belongs to the ENDOU family.</text>
</comment>
<evidence type="ECO:0000259" key="12">
    <source>
        <dbReference type="PROSITE" id="PS51959"/>
    </source>
</evidence>
<keyword evidence="7 11" id="KW-0378">Hydrolase</keyword>
<dbReference type="GO" id="GO:0003723">
    <property type="term" value="F:RNA binding"/>
    <property type="evidence" value="ECO:0007669"/>
    <property type="project" value="UniProtKB-UniRule"/>
</dbReference>
<reference evidence="13" key="1">
    <citation type="journal article" date="2008" name="Nature">
        <title>The amphioxus genome and the evolution of the chordate karyotype.</title>
        <authorList>
            <consortium name="US DOE Joint Genome Institute (JGI-PGF)"/>
            <person name="Putnam N.H."/>
            <person name="Butts T."/>
            <person name="Ferrier D.E.K."/>
            <person name="Furlong R.F."/>
            <person name="Hellsten U."/>
            <person name="Kawashima T."/>
            <person name="Robinson-Rechavi M."/>
            <person name="Shoguchi E."/>
            <person name="Terry A."/>
            <person name="Yu J.-K."/>
            <person name="Benito-Gutierrez E.L."/>
            <person name="Dubchak I."/>
            <person name="Garcia-Fernandez J."/>
            <person name="Gibson-Brown J.J."/>
            <person name="Grigoriev I.V."/>
            <person name="Horton A.C."/>
            <person name="de Jong P.J."/>
            <person name="Jurka J."/>
            <person name="Kapitonov V.V."/>
            <person name="Kohara Y."/>
            <person name="Kuroki Y."/>
            <person name="Lindquist E."/>
            <person name="Lucas S."/>
            <person name="Osoegawa K."/>
            <person name="Pennacchio L.A."/>
            <person name="Salamov A.A."/>
            <person name="Satou Y."/>
            <person name="Sauka-Spengler T."/>
            <person name="Schmutz J."/>
            <person name="Shin-I T."/>
            <person name="Toyoda A."/>
            <person name="Bronner-Fraser M."/>
            <person name="Fujiyama A."/>
            <person name="Holland L.Z."/>
            <person name="Holland P.W.H."/>
            <person name="Satoh N."/>
            <person name="Rokhsar D.S."/>
        </authorList>
    </citation>
    <scope>NUCLEOTIDE SEQUENCE [LARGE SCALE GENOMIC DNA]</scope>
    <source>
        <strain evidence="13">S238N-H82</strain>
        <tissue evidence="13">Testes</tissue>
    </source>
</reference>
<proteinExistence type="inferred from homology"/>
<evidence type="ECO:0000256" key="10">
    <source>
        <dbReference type="ARBA" id="ARBA00023239"/>
    </source>
</evidence>
<comment type="cofactor">
    <cofactor evidence="1 11">
        <name>Mn(2+)</name>
        <dbReference type="ChEBI" id="CHEBI:29035"/>
    </cofactor>
</comment>
<dbReference type="AlphaFoldDB" id="C3ZKW4"/>
<evidence type="ECO:0000256" key="11">
    <source>
        <dbReference type="RuleBase" id="RU367085"/>
    </source>
</evidence>
<name>C3ZKW4_BRAFL</name>
<dbReference type="GO" id="GO:0004521">
    <property type="term" value="F:RNA endonuclease activity"/>
    <property type="evidence" value="ECO:0007669"/>
    <property type="project" value="UniProtKB-UniRule"/>
</dbReference>
<dbReference type="PANTHER" id="PTHR12439">
    <property type="entry name" value="PLACENTAL PROTEIN 11-RELATED"/>
    <property type="match status" value="1"/>
</dbReference>
<dbReference type="PROSITE" id="PS51959">
    <property type="entry name" value="ENDOU"/>
    <property type="match status" value="2"/>
</dbReference>
<comment type="catalytic activity">
    <reaction evidence="11">
        <text>ribonucleotidyl-uridine-RNA = a 5'-end dephospho-uridine-RNA + a 3'-end 2',3'-cyclophospho-ribonucleotide-RNA</text>
        <dbReference type="Rhea" id="RHEA:67792"/>
        <dbReference type="Rhea" id="RHEA-COMP:10464"/>
        <dbReference type="Rhea" id="RHEA-COMP:17354"/>
        <dbReference type="Rhea" id="RHEA-COMP:17356"/>
        <dbReference type="ChEBI" id="CHEBI:83064"/>
        <dbReference type="ChEBI" id="CHEBI:173117"/>
        <dbReference type="ChEBI" id="CHEBI:173224"/>
    </reaction>
</comment>
<keyword evidence="4 11" id="KW-0540">Nuclease</keyword>
<keyword evidence="8 11" id="KW-0694">RNA-binding</keyword>
<evidence type="ECO:0000256" key="4">
    <source>
        <dbReference type="ARBA" id="ARBA00022722"/>
    </source>
</evidence>
<dbReference type="Pfam" id="PF09412">
    <property type="entry name" value="XendoU"/>
    <property type="match status" value="3"/>
</dbReference>
<dbReference type="InParanoid" id="C3ZKW4"/>
<evidence type="ECO:0000256" key="3">
    <source>
        <dbReference type="ARBA" id="ARBA00011245"/>
    </source>
</evidence>
<comment type="subunit">
    <text evidence="3 11">Monomer.</text>
</comment>
<feature type="domain" description="EndoU" evidence="12">
    <location>
        <begin position="1"/>
        <end position="267"/>
    </location>
</feature>
<gene>
    <name evidence="13" type="ORF">BRAFLDRAFT_89996</name>
</gene>
<organism>
    <name type="scientific">Branchiostoma floridae</name>
    <name type="common">Florida lancelet</name>
    <name type="synonym">Amphioxus</name>
    <dbReference type="NCBI Taxonomy" id="7739"/>
    <lineage>
        <taxon>Eukaryota</taxon>
        <taxon>Metazoa</taxon>
        <taxon>Chordata</taxon>
        <taxon>Cephalochordata</taxon>
        <taxon>Leptocardii</taxon>
        <taxon>Amphioxiformes</taxon>
        <taxon>Branchiostomatidae</taxon>
        <taxon>Branchiostoma</taxon>
    </lineage>
</organism>
<dbReference type="EMBL" id="GG666639">
    <property type="protein sequence ID" value="EEN46865.1"/>
    <property type="molecule type" value="Genomic_DNA"/>
</dbReference>
<dbReference type="InterPro" id="IPR018998">
    <property type="entry name" value="EndoU_C"/>
</dbReference>
<keyword evidence="10" id="KW-0456">Lyase</keyword>
<keyword evidence="6 11" id="KW-0255">Endonuclease</keyword>
<keyword evidence="9 11" id="KW-0464">Manganese</keyword>
<evidence type="ECO:0000256" key="2">
    <source>
        <dbReference type="ARBA" id="ARBA00010168"/>
    </source>
</evidence>
<sequence>MESLSDICSRLWDLGHIRLKRGKKGDYQINLKTKPHACDDRIITIDFSWNGKRKTFGSFFLGTSPEFELAIYTVCFLAGNKDSTKVTLGKKDATIITDRVNGQIGTCYPKIEVQSEDGSSDDDEFTLDGTTLFSFVEMRKLGPVYNGRVPQSYKKDFKNLLYELWFELYPRRSGDGTERSAFEHVFVGETKNGQVLGFHNWVRFYLEERRGNIEYEDFYPQACDDRIITINFTWKNNIKEVGSFFLGTSPEFELAIYTVCFLAGNEDVSAVPVILGNEMATILTHAYSVNGQFQIGACYPILRDSYQLENSLAVDLDMGNRLFSFVNREKMENIPTYRAFLELLDFYEAETSEPKEETERQYDLSRAFLNRCLETDVMKEAHSFLLSRDLVRQSYKNDFKELLYELWFELQPRPSGDGTERSAFEHVFVGETRNGQVLGFHNWVQLYDEERLGNLNYKRHRPQACDNRIITIDFTWNNNNKTFGSFFLGTSPEFELAIYTVCFLAGDENETIVSLGNKPATILTNAYRVNGQNQIGACYPKFEKPDRKDVHVPIDHEELIIPIDVEDTDHPRQRQKGKCCNCTIL</sequence>
<dbReference type="GO" id="GO:0016829">
    <property type="term" value="F:lyase activity"/>
    <property type="evidence" value="ECO:0007669"/>
    <property type="project" value="UniProtKB-KW"/>
</dbReference>
<dbReference type="PANTHER" id="PTHR12439:SF11">
    <property type="entry name" value="URIDYLATE-SPECIFIC ENDORIBONUCLEASE"/>
    <property type="match status" value="1"/>
</dbReference>
<dbReference type="GO" id="GO:0046872">
    <property type="term" value="F:metal ion binding"/>
    <property type="evidence" value="ECO:0007669"/>
    <property type="project" value="UniProtKB-UniRule"/>
</dbReference>
<feature type="domain" description="EndoU" evidence="12">
    <location>
        <begin position="264"/>
        <end position="544"/>
    </location>
</feature>
<dbReference type="InterPro" id="IPR037227">
    <property type="entry name" value="EndoU-like"/>
</dbReference>
<evidence type="ECO:0000256" key="6">
    <source>
        <dbReference type="ARBA" id="ARBA00022759"/>
    </source>
</evidence>
<evidence type="ECO:0000256" key="5">
    <source>
        <dbReference type="ARBA" id="ARBA00022723"/>
    </source>
</evidence>
<protein>
    <recommendedName>
        <fullName evidence="11">Uridylate-specific endoribonuclease</fullName>
        <ecNumber evidence="11">4.6.1.-</ecNumber>
    </recommendedName>
</protein>
<dbReference type="EC" id="4.6.1.-" evidence="11"/>
<dbReference type="CDD" id="cd21159">
    <property type="entry name" value="XendoU"/>
    <property type="match status" value="2"/>
</dbReference>
<accession>C3ZKW4</accession>
<dbReference type="SUPFAM" id="SSF142877">
    <property type="entry name" value="EndoU-like"/>
    <property type="match status" value="3"/>
</dbReference>
<keyword evidence="5 11" id="KW-0479">Metal-binding</keyword>
<evidence type="ECO:0000256" key="1">
    <source>
        <dbReference type="ARBA" id="ARBA00001936"/>
    </source>
</evidence>
<evidence type="ECO:0000313" key="13">
    <source>
        <dbReference type="EMBL" id="EEN46865.1"/>
    </source>
</evidence>
<evidence type="ECO:0000256" key="8">
    <source>
        <dbReference type="ARBA" id="ARBA00022884"/>
    </source>
</evidence>
<evidence type="ECO:0000256" key="7">
    <source>
        <dbReference type="ARBA" id="ARBA00022801"/>
    </source>
</evidence>